<dbReference type="AlphaFoldDB" id="A0A934N362"/>
<dbReference type="Proteomes" id="UP000612893">
    <property type="component" value="Unassembled WGS sequence"/>
</dbReference>
<reference evidence="4" key="1">
    <citation type="submission" date="2020-10" db="EMBL/GenBank/DDBJ databases">
        <title>Ca. Dormibacterota MAGs.</title>
        <authorList>
            <person name="Montgomery K."/>
        </authorList>
    </citation>
    <scope>NUCLEOTIDE SEQUENCE [LARGE SCALE GENOMIC DNA]</scope>
    <source>
        <strain evidence="4">SC8812_S17_10</strain>
    </source>
</reference>
<evidence type="ECO:0000313" key="5">
    <source>
        <dbReference type="Proteomes" id="UP000612893"/>
    </source>
</evidence>
<sequence length="141" mass="16084">MIGWRFSDPSPNPLREMLEQMVAERRRGPGGGDWMPVNIFEEPDAVVVEAAMPRVRPEDVNLDCTDNVLTISGRARIPNRDYLHQEMQSTEYKRQIALPGDCRFEDAAASVENGVLTVRVPKSRLPRAPEKFRIQVNRKEP</sequence>
<comment type="similarity">
    <text evidence="1 2">Belongs to the small heat shock protein (HSP20) family.</text>
</comment>
<dbReference type="RefSeq" id="WP_338201980.1">
    <property type="nucleotide sequence ID" value="NZ_JAEKNR010000125.1"/>
</dbReference>
<accession>A0A934N362</accession>
<dbReference type="Pfam" id="PF00011">
    <property type="entry name" value="HSP20"/>
    <property type="match status" value="1"/>
</dbReference>
<organism evidence="4 5">
    <name type="scientific">Candidatus Nephthysia bennettiae</name>
    <dbReference type="NCBI Taxonomy" id="3127016"/>
    <lineage>
        <taxon>Bacteria</taxon>
        <taxon>Bacillati</taxon>
        <taxon>Candidatus Dormiibacterota</taxon>
        <taxon>Candidatus Dormibacteria</taxon>
        <taxon>Candidatus Dormibacterales</taxon>
        <taxon>Candidatus Dormibacteraceae</taxon>
        <taxon>Candidatus Nephthysia</taxon>
    </lineage>
</organism>
<dbReference type="InterPro" id="IPR002068">
    <property type="entry name" value="A-crystallin/Hsp20_dom"/>
</dbReference>
<protein>
    <submittedName>
        <fullName evidence="4">Hsp20/alpha crystallin family protein</fullName>
    </submittedName>
</protein>
<keyword evidence="5" id="KW-1185">Reference proteome</keyword>
<name>A0A934N362_9BACT</name>
<feature type="domain" description="SHSP" evidence="3">
    <location>
        <begin position="28"/>
        <end position="137"/>
    </location>
</feature>
<dbReference type="Gene3D" id="2.60.40.790">
    <property type="match status" value="1"/>
</dbReference>
<dbReference type="CDD" id="cd06464">
    <property type="entry name" value="ACD_sHsps-like"/>
    <property type="match status" value="1"/>
</dbReference>
<dbReference type="InterPro" id="IPR008978">
    <property type="entry name" value="HSP20-like_chaperone"/>
</dbReference>
<evidence type="ECO:0000313" key="4">
    <source>
        <dbReference type="EMBL" id="MBJ7598775.1"/>
    </source>
</evidence>
<comment type="caution">
    <text evidence="4">The sequence shown here is derived from an EMBL/GenBank/DDBJ whole genome shotgun (WGS) entry which is preliminary data.</text>
</comment>
<evidence type="ECO:0000256" key="2">
    <source>
        <dbReference type="RuleBase" id="RU003616"/>
    </source>
</evidence>
<proteinExistence type="inferred from homology"/>
<evidence type="ECO:0000259" key="3">
    <source>
        <dbReference type="PROSITE" id="PS01031"/>
    </source>
</evidence>
<dbReference type="PANTHER" id="PTHR11527">
    <property type="entry name" value="HEAT-SHOCK PROTEIN 20 FAMILY MEMBER"/>
    <property type="match status" value="1"/>
</dbReference>
<dbReference type="SUPFAM" id="SSF49764">
    <property type="entry name" value="HSP20-like chaperones"/>
    <property type="match status" value="1"/>
</dbReference>
<dbReference type="EMBL" id="JAEKNR010000125">
    <property type="protein sequence ID" value="MBJ7598775.1"/>
    <property type="molecule type" value="Genomic_DNA"/>
</dbReference>
<dbReference type="InterPro" id="IPR031107">
    <property type="entry name" value="Small_HSP"/>
</dbReference>
<gene>
    <name evidence="4" type="ORF">JF922_11915</name>
</gene>
<evidence type="ECO:0000256" key="1">
    <source>
        <dbReference type="PROSITE-ProRule" id="PRU00285"/>
    </source>
</evidence>
<dbReference type="PROSITE" id="PS01031">
    <property type="entry name" value="SHSP"/>
    <property type="match status" value="1"/>
</dbReference>